<feature type="domain" description="Secretion system C-terminal sorting" evidence="2">
    <location>
        <begin position="595"/>
        <end position="668"/>
    </location>
</feature>
<dbReference type="Pfam" id="PF18962">
    <property type="entry name" value="Por_Secre_tail"/>
    <property type="match status" value="1"/>
</dbReference>
<dbReference type="SUPFAM" id="SSF52266">
    <property type="entry name" value="SGNH hydrolase"/>
    <property type="match status" value="1"/>
</dbReference>
<dbReference type="Gene3D" id="2.60.40.10">
    <property type="entry name" value="Immunoglobulins"/>
    <property type="match status" value="1"/>
</dbReference>
<dbReference type="NCBIfam" id="TIGR04183">
    <property type="entry name" value="Por_Secre_tail"/>
    <property type="match status" value="1"/>
</dbReference>
<comment type="caution">
    <text evidence="3">The sequence shown here is derived from an EMBL/GenBank/DDBJ whole genome shotgun (WGS) entry which is preliminary data.</text>
</comment>
<dbReference type="Proteomes" id="UP000179243">
    <property type="component" value="Unassembled WGS sequence"/>
</dbReference>
<organism evidence="3 4">
    <name type="scientific">Candidatus Raymondbacteria bacterium RIFOXYD12_FULL_49_13</name>
    <dbReference type="NCBI Taxonomy" id="1817890"/>
    <lineage>
        <taxon>Bacteria</taxon>
        <taxon>Raymondiibacteriota</taxon>
    </lineage>
</organism>
<dbReference type="Pfam" id="PF13472">
    <property type="entry name" value="Lipase_GDSL_2"/>
    <property type="match status" value="1"/>
</dbReference>
<protein>
    <recommendedName>
        <fullName evidence="5">Fibronectin type-III domain-containing protein</fullName>
    </recommendedName>
</protein>
<evidence type="ECO:0000259" key="2">
    <source>
        <dbReference type="Pfam" id="PF18962"/>
    </source>
</evidence>
<evidence type="ECO:0000259" key="1">
    <source>
        <dbReference type="Pfam" id="PF13472"/>
    </source>
</evidence>
<dbReference type="InterPro" id="IPR026444">
    <property type="entry name" value="Secre_tail"/>
</dbReference>
<dbReference type="Gene3D" id="3.40.50.1110">
    <property type="entry name" value="SGNH hydrolase"/>
    <property type="match status" value="1"/>
</dbReference>
<dbReference type="InterPro" id="IPR013830">
    <property type="entry name" value="SGNH_hydro"/>
</dbReference>
<evidence type="ECO:0008006" key="5">
    <source>
        <dbReference type="Google" id="ProtNLM"/>
    </source>
</evidence>
<dbReference type="InterPro" id="IPR013783">
    <property type="entry name" value="Ig-like_fold"/>
</dbReference>
<feature type="domain" description="SGNH hydrolase-type esterase" evidence="1">
    <location>
        <begin position="68"/>
        <end position="248"/>
    </location>
</feature>
<gene>
    <name evidence="3" type="ORF">A2519_14485</name>
</gene>
<sequence length="671" mass="72473">MKNCQVVVIVVLLLAVGVIHGAVLKGATNTNIDVYCAEFTQEIIDNLRSLHAHWKTNPGWNTYRVTTFGNSITIDGKHWTPLAQDVIGNANAADINAFKDSTFNQGRWIADGKVAESGRTIKWVANQVQYGLSTQKPMIAAIMIGTNNVSINSSPAPGCSTTLDCAADTFEYKQITGQLIARGVIPIMTTIPPVQWETADLFRKPLLDAYNDKLRRFASSHRFPLIDLNRWCEDHGPLSSLLGDWAHPVGCSDGDRSFSDNCLDGGSSGGVQNARNYMLVMAIDDIVRYVVDEEAFTPEAVPPAAVANLAAQPEFKSGAVLLTWTAPGDDGTSGLYAESYDIRYSTSLITESTFFSAVSVDTALYPKVPGTQETLSLSGLPAGQTLYFALKTSDETHNASGISNVTVASTGIKVSPVADTYLDRGDQTSNGTDRVLQLKSDDRGVICFKFDLSAVTGVPDSAVIVMKPRWGDLPFNYTAAVRPILVDWDEAIAWQGTMLSDNIGAGAVYPSTSYSGSRFGQQEYYFPVPKAAIQAYAAGIAKGLALVQTAADTNTNDFFSREASASSRPFMMVFGGGATPVEAVRENVSFFDVNISPNPFNPVAIIEIIAPMADMHEIHIAIYNVNGKMVKKYNTTDTRIVWNVSSLPSGAYFIQARAGISVVAKRVVLLK</sequence>
<dbReference type="EMBL" id="MFYX01000108">
    <property type="protein sequence ID" value="OGK02422.1"/>
    <property type="molecule type" value="Genomic_DNA"/>
</dbReference>
<proteinExistence type="predicted"/>
<name>A0A1F7F772_UNCRA</name>
<accession>A0A1F7F772</accession>
<evidence type="ECO:0000313" key="3">
    <source>
        <dbReference type="EMBL" id="OGK02422.1"/>
    </source>
</evidence>
<evidence type="ECO:0000313" key="4">
    <source>
        <dbReference type="Proteomes" id="UP000179243"/>
    </source>
</evidence>
<dbReference type="InterPro" id="IPR036514">
    <property type="entry name" value="SGNH_hydro_sf"/>
</dbReference>
<dbReference type="AlphaFoldDB" id="A0A1F7F772"/>
<reference evidence="3 4" key="1">
    <citation type="journal article" date="2016" name="Nat. Commun.">
        <title>Thousands of microbial genomes shed light on interconnected biogeochemical processes in an aquifer system.</title>
        <authorList>
            <person name="Anantharaman K."/>
            <person name="Brown C.T."/>
            <person name="Hug L.A."/>
            <person name="Sharon I."/>
            <person name="Castelle C.J."/>
            <person name="Probst A.J."/>
            <person name="Thomas B.C."/>
            <person name="Singh A."/>
            <person name="Wilkins M.J."/>
            <person name="Karaoz U."/>
            <person name="Brodie E.L."/>
            <person name="Williams K.H."/>
            <person name="Hubbard S.S."/>
            <person name="Banfield J.F."/>
        </authorList>
    </citation>
    <scope>NUCLEOTIDE SEQUENCE [LARGE SCALE GENOMIC DNA]</scope>
</reference>